<evidence type="ECO:0000313" key="3">
    <source>
        <dbReference type="Proteomes" id="UP000095342"/>
    </source>
</evidence>
<sequence>MLSRVAERIYWMGRYLERAENTARLINVNTLLLLDLPKGVSLGWQPLVDIMGSTEQFAEHFTEASERNVVRFLIADEKNPASLLSSLKFARENARTVRDTLPGEGWERINDLFLKAKADLPSGLARGRRYDNLVEAIAACQQITGMLAGTMLHNEGYDFLRIGRNLERADMTTRIIDVRTAYVGTSVPGVELEPFLHAQWLSLLRSISAYQAYWLKVQAPVRRQEVLEFLFKERQFPRSVLHCIGEVAGAIERLPRNVVPLTTAGKLAAHLDKRRVSRMDDAAVHAFVDRLQLKLSQLHESIAATYFQFATMDARLRSGRKRKSAAATAGN</sequence>
<accession>A0A1D8K5P6</accession>
<gene>
    <name evidence="2" type="ORF">BJI67_03660</name>
</gene>
<organism evidence="2 3">
    <name type="scientific">Acidihalobacter aeolianus</name>
    <dbReference type="NCBI Taxonomy" id="2792603"/>
    <lineage>
        <taxon>Bacteria</taxon>
        <taxon>Pseudomonadati</taxon>
        <taxon>Pseudomonadota</taxon>
        <taxon>Gammaproteobacteria</taxon>
        <taxon>Chromatiales</taxon>
        <taxon>Ectothiorhodospiraceae</taxon>
        <taxon>Acidihalobacter</taxon>
    </lineage>
</organism>
<evidence type="ECO:0000313" key="2">
    <source>
        <dbReference type="EMBL" id="AOV16287.1"/>
    </source>
</evidence>
<dbReference type="PANTHER" id="PTHR34595:SF7">
    <property type="entry name" value="SLL1039 PROTEIN"/>
    <property type="match status" value="1"/>
</dbReference>
<reference evidence="2 3" key="1">
    <citation type="submission" date="2016-09" db="EMBL/GenBank/DDBJ databases">
        <title>Acidihalobacter prosperus V6 (DSM14174).</title>
        <authorList>
            <person name="Khaleque H.N."/>
            <person name="Ramsay J.P."/>
            <person name="Murphy R.J.T."/>
            <person name="Kaksonen A.H."/>
            <person name="Boxall N.J."/>
            <person name="Watkin E.L.J."/>
        </authorList>
    </citation>
    <scope>NUCLEOTIDE SEQUENCE [LARGE SCALE GENOMIC DNA]</scope>
    <source>
        <strain evidence="2 3">V6</strain>
    </source>
</reference>
<name>A0A1D8K5P6_9GAMM</name>
<dbReference type="Proteomes" id="UP000095342">
    <property type="component" value="Chromosome"/>
</dbReference>
<evidence type="ECO:0000259" key="1">
    <source>
        <dbReference type="Pfam" id="PF04168"/>
    </source>
</evidence>
<dbReference type="PANTHER" id="PTHR34595">
    <property type="entry name" value="BLR5612 PROTEIN"/>
    <property type="match status" value="1"/>
</dbReference>
<dbReference type="RefSeq" id="WP_070071880.1">
    <property type="nucleotide sequence ID" value="NZ_CP017448.1"/>
</dbReference>
<dbReference type="InterPro" id="IPR051680">
    <property type="entry name" value="ATP-dep_Glu-Cys_Ligase-2"/>
</dbReference>
<dbReference type="EMBL" id="CP017448">
    <property type="protein sequence ID" value="AOV16287.1"/>
    <property type="molecule type" value="Genomic_DNA"/>
</dbReference>
<proteinExistence type="predicted"/>
<feature type="domain" description="DUF403" evidence="1">
    <location>
        <begin position="1"/>
        <end position="307"/>
    </location>
</feature>
<dbReference type="InterPro" id="IPR007296">
    <property type="entry name" value="DUF403"/>
</dbReference>
<protein>
    <recommendedName>
        <fullName evidence="1">DUF403 domain-containing protein</fullName>
    </recommendedName>
</protein>
<dbReference type="Pfam" id="PF04168">
    <property type="entry name" value="Alpha-E"/>
    <property type="match status" value="1"/>
</dbReference>
<dbReference type="KEGG" id="aaeo:BJI67_03660"/>
<keyword evidence="3" id="KW-1185">Reference proteome</keyword>
<dbReference type="AlphaFoldDB" id="A0A1D8K5P6"/>